<evidence type="ECO:0000313" key="1">
    <source>
        <dbReference type="EMBL" id="KAF2234572.1"/>
    </source>
</evidence>
<proteinExistence type="predicted"/>
<name>A0A6A6H981_VIRVR</name>
<sequence length="366" mass="40619">MIDLPCKVPSIIVFLSIFTNGSIATLPGSSIHNLKPLLVNQTLDSYNQSLCKPDTCGDVCSAASRESSATNSSTVSLIPTFTNKTLMNNAQKRTPSLPKRTLIPFSALPDPGAYVRELSKHISGEGIWLSPQRSRRFQADSGVTGKKAWRYPESGVGVVGVNGLLGCTSIIVISRNGVFLSHIWEVPNFADQEGDDQSSNIFLDNAYNILREDEDGLNALTQPEEILGPENGPEAFIITPNANERDRMRGIFTALRYPRKIARLEDNLHDLFGRPPQVIGYTRRTSAEVSLHGYQRTSRRPWLGVGGRAIVEVDMNGIDFAYTPGDGSVRNMCLREWRLWVEDRVILSRYFTLPYVRTATGLTIWC</sequence>
<dbReference type="Proteomes" id="UP000800092">
    <property type="component" value="Unassembled WGS sequence"/>
</dbReference>
<dbReference type="AlphaFoldDB" id="A0A6A6H981"/>
<keyword evidence="2" id="KW-1185">Reference proteome</keyword>
<reference evidence="1" key="1">
    <citation type="journal article" date="2020" name="Stud. Mycol.">
        <title>101 Dothideomycetes genomes: a test case for predicting lifestyles and emergence of pathogens.</title>
        <authorList>
            <person name="Haridas S."/>
            <person name="Albert R."/>
            <person name="Binder M."/>
            <person name="Bloem J."/>
            <person name="Labutti K."/>
            <person name="Salamov A."/>
            <person name="Andreopoulos B."/>
            <person name="Baker S."/>
            <person name="Barry K."/>
            <person name="Bills G."/>
            <person name="Bluhm B."/>
            <person name="Cannon C."/>
            <person name="Castanera R."/>
            <person name="Culley D."/>
            <person name="Daum C."/>
            <person name="Ezra D."/>
            <person name="Gonzalez J."/>
            <person name="Henrissat B."/>
            <person name="Kuo A."/>
            <person name="Liang C."/>
            <person name="Lipzen A."/>
            <person name="Lutzoni F."/>
            <person name="Magnuson J."/>
            <person name="Mondo S."/>
            <person name="Nolan M."/>
            <person name="Ohm R."/>
            <person name="Pangilinan J."/>
            <person name="Park H.-J."/>
            <person name="Ramirez L."/>
            <person name="Alfaro M."/>
            <person name="Sun H."/>
            <person name="Tritt A."/>
            <person name="Yoshinaga Y."/>
            <person name="Zwiers L.-H."/>
            <person name="Turgeon B."/>
            <person name="Goodwin S."/>
            <person name="Spatafora J."/>
            <person name="Crous P."/>
            <person name="Grigoriev I."/>
        </authorList>
    </citation>
    <scope>NUCLEOTIDE SEQUENCE</scope>
    <source>
        <strain evidence="1">Tuck. ex Michener</strain>
    </source>
</reference>
<protein>
    <submittedName>
        <fullName evidence="1">Uncharacterized protein</fullName>
    </submittedName>
</protein>
<accession>A0A6A6H981</accession>
<dbReference type="OrthoDB" id="3886018at2759"/>
<gene>
    <name evidence="1" type="ORF">EV356DRAFT_532629</name>
</gene>
<evidence type="ECO:0000313" key="2">
    <source>
        <dbReference type="Proteomes" id="UP000800092"/>
    </source>
</evidence>
<organism evidence="1 2">
    <name type="scientific">Viridothelium virens</name>
    <name type="common">Speckled blister lichen</name>
    <name type="synonym">Trypethelium virens</name>
    <dbReference type="NCBI Taxonomy" id="1048519"/>
    <lineage>
        <taxon>Eukaryota</taxon>
        <taxon>Fungi</taxon>
        <taxon>Dikarya</taxon>
        <taxon>Ascomycota</taxon>
        <taxon>Pezizomycotina</taxon>
        <taxon>Dothideomycetes</taxon>
        <taxon>Dothideomycetes incertae sedis</taxon>
        <taxon>Trypetheliales</taxon>
        <taxon>Trypetheliaceae</taxon>
        <taxon>Viridothelium</taxon>
    </lineage>
</organism>
<dbReference type="EMBL" id="ML991797">
    <property type="protein sequence ID" value="KAF2234572.1"/>
    <property type="molecule type" value="Genomic_DNA"/>
</dbReference>